<dbReference type="InterPro" id="IPR036514">
    <property type="entry name" value="SGNH_hydro_sf"/>
</dbReference>
<keyword evidence="2" id="KW-1185">Reference proteome</keyword>
<organism evidence="1 2">
    <name type="scientific">Phaeodactylum tricornutum (strain CCAP 1055/1)</name>
    <dbReference type="NCBI Taxonomy" id="556484"/>
    <lineage>
        <taxon>Eukaryota</taxon>
        <taxon>Sar</taxon>
        <taxon>Stramenopiles</taxon>
        <taxon>Ochrophyta</taxon>
        <taxon>Bacillariophyta</taxon>
        <taxon>Bacillariophyceae</taxon>
        <taxon>Bacillariophycidae</taxon>
        <taxon>Naviculales</taxon>
        <taxon>Phaeodactylaceae</taxon>
        <taxon>Phaeodactylum</taxon>
    </lineage>
</organism>
<reference evidence="2" key="2">
    <citation type="submission" date="2008-08" db="EMBL/GenBank/DDBJ databases">
        <authorList>
            <consortium name="Diatom Consortium"/>
            <person name="Grigoriev I."/>
            <person name="Grimwood J."/>
            <person name="Kuo A."/>
            <person name="Otillar R.P."/>
            <person name="Salamov A."/>
            <person name="Detter J.C."/>
            <person name="Lindquist E."/>
            <person name="Shapiro H."/>
            <person name="Lucas S."/>
            <person name="Glavina del Rio T."/>
            <person name="Pitluck S."/>
            <person name="Rokhsar D."/>
            <person name="Bowler C."/>
        </authorList>
    </citation>
    <scope>GENOME REANNOTATION</scope>
    <source>
        <strain evidence="2">CCAP 1055/1</strain>
    </source>
</reference>
<reference evidence="1 2" key="1">
    <citation type="journal article" date="2008" name="Nature">
        <title>The Phaeodactylum genome reveals the evolutionary history of diatom genomes.</title>
        <authorList>
            <person name="Bowler C."/>
            <person name="Allen A.E."/>
            <person name="Badger J.H."/>
            <person name="Grimwood J."/>
            <person name="Jabbari K."/>
            <person name="Kuo A."/>
            <person name="Maheswari U."/>
            <person name="Martens C."/>
            <person name="Maumus F."/>
            <person name="Otillar R.P."/>
            <person name="Rayko E."/>
            <person name="Salamov A."/>
            <person name="Vandepoele K."/>
            <person name="Beszteri B."/>
            <person name="Gruber A."/>
            <person name="Heijde M."/>
            <person name="Katinka M."/>
            <person name="Mock T."/>
            <person name="Valentin K."/>
            <person name="Verret F."/>
            <person name="Berges J.A."/>
            <person name="Brownlee C."/>
            <person name="Cadoret J.P."/>
            <person name="Chiovitti A."/>
            <person name="Choi C.J."/>
            <person name="Coesel S."/>
            <person name="De Martino A."/>
            <person name="Detter J.C."/>
            <person name="Durkin C."/>
            <person name="Falciatore A."/>
            <person name="Fournet J."/>
            <person name="Haruta M."/>
            <person name="Huysman M.J."/>
            <person name="Jenkins B.D."/>
            <person name="Jiroutova K."/>
            <person name="Jorgensen R.E."/>
            <person name="Joubert Y."/>
            <person name="Kaplan A."/>
            <person name="Kroger N."/>
            <person name="Kroth P.G."/>
            <person name="La Roche J."/>
            <person name="Lindquist E."/>
            <person name="Lommer M."/>
            <person name="Martin-Jezequel V."/>
            <person name="Lopez P.J."/>
            <person name="Lucas S."/>
            <person name="Mangogna M."/>
            <person name="McGinnis K."/>
            <person name="Medlin L.K."/>
            <person name="Montsant A."/>
            <person name="Oudot-Le Secq M.P."/>
            <person name="Napoli C."/>
            <person name="Obornik M."/>
            <person name="Parker M.S."/>
            <person name="Petit J.L."/>
            <person name="Porcel B.M."/>
            <person name="Poulsen N."/>
            <person name="Robison M."/>
            <person name="Rychlewski L."/>
            <person name="Rynearson T.A."/>
            <person name="Schmutz J."/>
            <person name="Shapiro H."/>
            <person name="Siaut M."/>
            <person name="Stanley M."/>
            <person name="Sussman M.R."/>
            <person name="Taylor A.R."/>
            <person name="Vardi A."/>
            <person name="von Dassow P."/>
            <person name="Vyverman W."/>
            <person name="Willis A."/>
            <person name="Wyrwicz L.S."/>
            <person name="Rokhsar D.S."/>
            <person name="Weissenbach J."/>
            <person name="Armbrust E.V."/>
            <person name="Green B.R."/>
            <person name="Van de Peer Y."/>
            <person name="Grigoriev I.V."/>
        </authorList>
    </citation>
    <scope>NUCLEOTIDE SEQUENCE [LARGE SCALE GENOMIC DNA]</scope>
    <source>
        <strain evidence="1 2">CCAP 1055/1</strain>
    </source>
</reference>
<dbReference type="Proteomes" id="UP000000759">
    <property type="component" value="Chromosome 3"/>
</dbReference>
<dbReference type="Gene3D" id="3.40.50.1110">
    <property type="entry name" value="SGNH hydrolase"/>
    <property type="match status" value="1"/>
</dbReference>
<name>B5Y597_PHATC</name>
<sequence>MRIRATLKPKRRTRLALSATASILILCMVVSMQPLHQQNTIEARHPLVAVHRQTSIESVRVLSFGGSSTYGEGLDSYTQSYPYRLSKTTRNAAVRSRDLTMTAACTQSIVKEDVFDVITIEAGTNTATTEVLLKRVRLRFPHAKIVLIQIWHPSDVLYLNDTGKYVDLSTYRRQRGLKLGDKELYESILTDTDPARWSIATDENLAGVAALYQATFRAMPLPPADIFEYPQTMLRYMEIFEEDGDNLNALGHAKVFELLRPYLEEDPRSNPLRNEVGSWGSGDRCELWYQHGNLQINNLRHGSIAEFGHEGAHHKHALEIRQEGFRFTILNPFADDRMLYLTYMTSRDDLVDKIYPKTRIALNGAALVRLDPFHEDSQSHQLTRTSAVGHVSPGANVVELQPMEESPHPFRLVGISLIATELNPSFLEFGLEAEPAPEEIALTFGKLW</sequence>
<gene>
    <name evidence="1" type="ORF">PHATR_44074</name>
</gene>
<proteinExistence type="predicted"/>
<dbReference type="EMBL" id="CP001142">
    <property type="protein sequence ID" value="ACI65899.1"/>
    <property type="molecule type" value="Genomic_DNA"/>
</dbReference>
<evidence type="ECO:0000313" key="2">
    <source>
        <dbReference type="Proteomes" id="UP000000759"/>
    </source>
</evidence>
<dbReference type="KEGG" id="pti:PHATR_44074"/>
<dbReference type="InParanoid" id="B5Y597"/>
<evidence type="ECO:0000313" key="1">
    <source>
        <dbReference type="EMBL" id="ACI65899.1"/>
    </source>
</evidence>
<dbReference type="SUPFAM" id="SSF52266">
    <property type="entry name" value="SGNH hydrolase"/>
    <property type="match status" value="1"/>
</dbReference>
<dbReference type="PaxDb" id="2850-Phatr44074"/>
<dbReference type="AlphaFoldDB" id="B5Y597"/>
<dbReference type="OrthoDB" id="47451at2759"/>
<dbReference type="RefSeq" id="XP_002186429.1">
    <property type="nucleotide sequence ID" value="XM_002186393.1"/>
</dbReference>
<dbReference type="HOGENOM" id="CLU_611751_0_0_1"/>
<dbReference type="CDD" id="cd00229">
    <property type="entry name" value="SGNH_hydrolase"/>
    <property type="match status" value="1"/>
</dbReference>
<dbReference type="GeneID" id="7204020"/>
<protein>
    <submittedName>
        <fullName evidence="1">Uncharacterized protein</fullName>
    </submittedName>
</protein>
<accession>B5Y597</accession>